<dbReference type="InterPro" id="IPR013360">
    <property type="entry name" value="Pilus_4_PilW"/>
</dbReference>
<name>A0ABR6RKP7_9BURK</name>
<dbReference type="PANTHER" id="PTHR12558:SF13">
    <property type="entry name" value="CELL DIVISION CYCLE PROTEIN 27 HOMOLOG"/>
    <property type="match status" value="1"/>
</dbReference>
<reference evidence="2 3" key="1">
    <citation type="submission" date="2020-08" db="EMBL/GenBank/DDBJ databases">
        <title>Functional genomics of gut bacteria from endangered species of beetles.</title>
        <authorList>
            <person name="Carlos-Shanley C."/>
        </authorList>
    </citation>
    <scope>NUCLEOTIDE SEQUENCE [LARGE SCALE GENOMIC DNA]</scope>
    <source>
        <strain evidence="2 3">S00124</strain>
    </source>
</reference>
<evidence type="ECO:0000313" key="2">
    <source>
        <dbReference type="EMBL" id="MBB6579741.1"/>
    </source>
</evidence>
<dbReference type="PROSITE" id="PS51257">
    <property type="entry name" value="PROKAR_LIPOPROTEIN"/>
    <property type="match status" value="1"/>
</dbReference>
<accession>A0ABR6RKP7</accession>
<dbReference type="SUPFAM" id="SSF48452">
    <property type="entry name" value="TPR-like"/>
    <property type="match status" value="1"/>
</dbReference>
<keyword evidence="3" id="KW-1185">Reference proteome</keyword>
<dbReference type="Pfam" id="PF13432">
    <property type="entry name" value="TPR_16"/>
    <property type="match status" value="2"/>
</dbReference>
<dbReference type="Proteomes" id="UP000562492">
    <property type="component" value="Unassembled WGS sequence"/>
</dbReference>
<proteinExistence type="predicted"/>
<evidence type="ECO:0000256" key="1">
    <source>
        <dbReference type="PROSITE-ProRule" id="PRU00339"/>
    </source>
</evidence>
<dbReference type="Pfam" id="PF13174">
    <property type="entry name" value="TPR_6"/>
    <property type="match status" value="1"/>
</dbReference>
<dbReference type="PROSITE" id="PS50005">
    <property type="entry name" value="TPR"/>
    <property type="match status" value="2"/>
</dbReference>
<dbReference type="EMBL" id="JACHKZ010000037">
    <property type="protein sequence ID" value="MBB6579741.1"/>
    <property type="molecule type" value="Genomic_DNA"/>
</dbReference>
<keyword evidence="1" id="KW-0802">TPR repeat</keyword>
<dbReference type="InterPro" id="IPR019734">
    <property type="entry name" value="TPR_rpt"/>
</dbReference>
<protein>
    <submittedName>
        <fullName evidence="2">Type IV pilus assembly protein PilF</fullName>
    </submittedName>
</protein>
<sequence>MGQQRFPRLIGAAFLGLVLGNVLVGCATNTAAREDAAIVTQSDETEVQRRARIRLELAANYFQTGKPTIALDEIKQVLALDPSSGDAYNMRGLIYMQLGDADIAAESFTKAQSLKPGDANIMHNHGWLLCQEKKFEAADRFFNQALVQRQYYQQSKTLMAQGLCYEAAGKMAEAEATLLKAYEYDAGNPVVSYNLAKLMRQRGDDKRAQFYIRRLNNGELANSESLFLGIQIEQALGDRTAARQLANQLQKRFPDSKEWARVANGGVL</sequence>
<organism evidence="2 3">
    <name type="scientific">Comamonas odontotermitis</name>
    <dbReference type="NCBI Taxonomy" id="379895"/>
    <lineage>
        <taxon>Bacteria</taxon>
        <taxon>Pseudomonadati</taxon>
        <taxon>Pseudomonadota</taxon>
        <taxon>Betaproteobacteria</taxon>
        <taxon>Burkholderiales</taxon>
        <taxon>Comamonadaceae</taxon>
        <taxon>Comamonas</taxon>
    </lineage>
</organism>
<feature type="repeat" description="TPR" evidence="1">
    <location>
        <begin position="51"/>
        <end position="84"/>
    </location>
</feature>
<evidence type="ECO:0000313" key="3">
    <source>
        <dbReference type="Proteomes" id="UP000562492"/>
    </source>
</evidence>
<gene>
    <name evidence="2" type="ORF">HNP33_003857</name>
</gene>
<dbReference type="SMART" id="SM00028">
    <property type="entry name" value="TPR"/>
    <property type="match status" value="4"/>
</dbReference>
<dbReference type="Gene3D" id="1.25.40.10">
    <property type="entry name" value="Tetratricopeptide repeat domain"/>
    <property type="match status" value="1"/>
</dbReference>
<feature type="repeat" description="TPR" evidence="1">
    <location>
        <begin position="85"/>
        <end position="118"/>
    </location>
</feature>
<dbReference type="PANTHER" id="PTHR12558">
    <property type="entry name" value="CELL DIVISION CYCLE 16,23,27"/>
    <property type="match status" value="1"/>
</dbReference>
<dbReference type="InterPro" id="IPR011990">
    <property type="entry name" value="TPR-like_helical_dom_sf"/>
</dbReference>
<comment type="caution">
    <text evidence="2">The sequence shown here is derived from an EMBL/GenBank/DDBJ whole genome shotgun (WGS) entry which is preliminary data.</text>
</comment>
<dbReference type="NCBIfam" id="TIGR02521">
    <property type="entry name" value="type_IV_pilW"/>
    <property type="match status" value="1"/>
</dbReference>